<dbReference type="EMBL" id="GBRH01184299">
    <property type="protein sequence ID" value="JAE13597.1"/>
    <property type="molecule type" value="Transcribed_RNA"/>
</dbReference>
<accession>A0A0A9FMU8</accession>
<evidence type="ECO:0000313" key="1">
    <source>
        <dbReference type="EMBL" id="JAE13597.1"/>
    </source>
</evidence>
<reference evidence="1" key="2">
    <citation type="journal article" date="2015" name="Data Brief">
        <title>Shoot transcriptome of the giant reed, Arundo donax.</title>
        <authorList>
            <person name="Barrero R.A."/>
            <person name="Guerrero F.D."/>
            <person name="Moolhuijzen P."/>
            <person name="Goolsby J.A."/>
            <person name="Tidwell J."/>
            <person name="Bellgard S.E."/>
            <person name="Bellgard M.I."/>
        </authorList>
    </citation>
    <scope>NUCLEOTIDE SEQUENCE</scope>
    <source>
        <tissue evidence="1">Shoot tissue taken approximately 20 cm above the soil surface</tissue>
    </source>
</reference>
<name>A0A0A9FMU8_ARUDO</name>
<organism evidence="1">
    <name type="scientific">Arundo donax</name>
    <name type="common">Giant reed</name>
    <name type="synonym">Donax arundinaceus</name>
    <dbReference type="NCBI Taxonomy" id="35708"/>
    <lineage>
        <taxon>Eukaryota</taxon>
        <taxon>Viridiplantae</taxon>
        <taxon>Streptophyta</taxon>
        <taxon>Embryophyta</taxon>
        <taxon>Tracheophyta</taxon>
        <taxon>Spermatophyta</taxon>
        <taxon>Magnoliopsida</taxon>
        <taxon>Liliopsida</taxon>
        <taxon>Poales</taxon>
        <taxon>Poaceae</taxon>
        <taxon>PACMAD clade</taxon>
        <taxon>Arundinoideae</taxon>
        <taxon>Arundineae</taxon>
        <taxon>Arundo</taxon>
    </lineage>
</organism>
<dbReference type="AlphaFoldDB" id="A0A0A9FMU8"/>
<sequence length="53" mass="5555">MAPEGATPGRSPLPHVVHPCDGCSQQSRQFSCNCRPTVATHATTIPTPNVPVC</sequence>
<proteinExistence type="predicted"/>
<reference evidence="1" key="1">
    <citation type="submission" date="2014-09" db="EMBL/GenBank/DDBJ databases">
        <authorList>
            <person name="Magalhaes I.L.F."/>
            <person name="Oliveira U."/>
            <person name="Santos F.R."/>
            <person name="Vidigal T.H.D.A."/>
            <person name="Brescovit A.D."/>
            <person name="Santos A.J."/>
        </authorList>
    </citation>
    <scope>NUCLEOTIDE SEQUENCE</scope>
    <source>
        <tissue evidence="1">Shoot tissue taken approximately 20 cm above the soil surface</tissue>
    </source>
</reference>
<protein>
    <submittedName>
        <fullName evidence="1">Uncharacterized protein</fullName>
    </submittedName>
</protein>